<dbReference type="PANTHER" id="PTHR13817:SF73">
    <property type="entry name" value="FIBRONECTIN TYPE-III DOMAIN-CONTAINING PROTEIN"/>
    <property type="match status" value="1"/>
</dbReference>
<dbReference type="InterPro" id="IPR003961">
    <property type="entry name" value="FN3_dom"/>
</dbReference>
<evidence type="ECO:0000256" key="3">
    <source>
        <dbReference type="ARBA" id="ARBA00023326"/>
    </source>
</evidence>
<evidence type="ECO:0000313" key="9">
    <source>
        <dbReference type="Proteomes" id="UP000374630"/>
    </source>
</evidence>
<dbReference type="GO" id="GO:0000272">
    <property type="term" value="P:polysaccharide catabolic process"/>
    <property type="evidence" value="ECO:0007669"/>
    <property type="project" value="UniProtKB-KW"/>
</dbReference>
<evidence type="ECO:0000313" key="6">
    <source>
        <dbReference type="EMBL" id="KAA8819278.1"/>
    </source>
</evidence>
<dbReference type="Proteomes" id="UP000345527">
    <property type="component" value="Unassembled WGS sequence"/>
</dbReference>
<evidence type="ECO:0000313" key="8">
    <source>
        <dbReference type="Proteomes" id="UP000345527"/>
    </source>
</evidence>
<organism evidence="7 8">
    <name type="scientific">Bifidobacterium vespertilionis</name>
    <dbReference type="NCBI Taxonomy" id="2562524"/>
    <lineage>
        <taxon>Bacteria</taxon>
        <taxon>Bacillati</taxon>
        <taxon>Actinomycetota</taxon>
        <taxon>Actinomycetes</taxon>
        <taxon>Bifidobacteriales</taxon>
        <taxon>Bifidobacteriaceae</taxon>
        <taxon>Bifidobacterium</taxon>
    </lineage>
</organism>
<gene>
    <name evidence="7" type="ORF">EM848_06670</name>
    <name evidence="6" type="ORF">EMO90_08540</name>
</gene>
<evidence type="ECO:0000313" key="7">
    <source>
        <dbReference type="EMBL" id="KAA8823186.1"/>
    </source>
</evidence>
<comment type="caution">
    <text evidence="7">The sequence shown here is derived from an EMBL/GenBank/DDBJ whole genome shotgun (WGS) entry which is preliminary data.</text>
</comment>
<dbReference type="InterPro" id="IPR013783">
    <property type="entry name" value="Ig-like_fold"/>
</dbReference>
<evidence type="ECO:0000259" key="5">
    <source>
        <dbReference type="PROSITE" id="PS50853"/>
    </source>
</evidence>
<dbReference type="Pfam" id="PF17963">
    <property type="entry name" value="Big_9"/>
    <property type="match status" value="3"/>
</dbReference>
<keyword evidence="3" id="KW-0624">Polysaccharide degradation</keyword>
<feature type="region of interest" description="Disordered" evidence="4">
    <location>
        <begin position="365"/>
        <end position="386"/>
    </location>
</feature>
<dbReference type="Pfam" id="PF00041">
    <property type="entry name" value="fn3"/>
    <property type="match status" value="1"/>
</dbReference>
<dbReference type="Proteomes" id="UP000374630">
    <property type="component" value="Unassembled WGS sequence"/>
</dbReference>
<dbReference type="EMBL" id="RZNZ01000011">
    <property type="protein sequence ID" value="KAA8819278.1"/>
    <property type="molecule type" value="Genomic_DNA"/>
</dbReference>
<dbReference type="SMART" id="SM00060">
    <property type="entry name" value="FN3"/>
    <property type="match status" value="2"/>
</dbReference>
<dbReference type="OrthoDB" id="5241356at2"/>
<dbReference type="RefSeq" id="WP_150354153.1">
    <property type="nucleotide sequence ID" value="NZ_RZNZ01000011.1"/>
</dbReference>
<dbReference type="CDD" id="cd00063">
    <property type="entry name" value="FN3"/>
    <property type="match status" value="2"/>
</dbReference>
<feature type="domain" description="Fibronectin type-III" evidence="5">
    <location>
        <begin position="1478"/>
        <end position="1573"/>
    </location>
</feature>
<accession>A0A5J5E291</accession>
<evidence type="ECO:0000256" key="2">
    <source>
        <dbReference type="ARBA" id="ARBA00023295"/>
    </source>
</evidence>
<keyword evidence="9" id="KW-1185">Reference proteome</keyword>
<evidence type="ECO:0000256" key="1">
    <source>
        <dbReference type="ARBA" id="ARBA00022737"/>
    </source>
</evidence>
<dbReference type="SUPFAM" id="SSF49265">
    <property type="entry name" value="Fibronectin type III"/>
    <property type="match status" value="1"/>
</dbReference>
<keyword evidence="3" id="KW-0119">Carbohydrate metabolism</keyword>
<dbReference type="GO" id="GO:0016798">
    <property type="term" value="F:hydrolase activity, acting on glycosyl bonds"/>
    <property type="evidence" value="ECO:0007669"/>
    <property type="project" value="UniProtKB-KW"/>
</dbReference>
<dbReference type="EMBL" id="RZOA01000011">
    <property type="protein sequence ID" value="KAA8823186.1"/>
    <property type="molecule type" value="Genomic_DNA"/>
</dbReference>
<dbReference type="InterPro" id="IPR036116">
    <property type="entry name" value="FN3_sf"/>
</dbReference>
<protein>
    <submittedName>
        <fullName evidence="7">AAA family ATPase</fullName>
    </submittedName>
</protein>
<dbReference type="PANTHER" id="PTHR13817">
    <property type="entry name" value="TITIN"/>
    <property type="match status" value="1"/>
</dbReference>
<sequence>MKPLLHRLRAIARRWAAPCLALAALLCIVIGTIIVTSVSRQRLHLDDGTVWVTSLANRKAARLNVRAGETDATIDASAARFDVLQQGDGTVLDDGGDLHAISAATARSESVAIPGDADAVVLGGNAIATLDGDSGAVRIGTLPTMAGVDADGPVRTELGRGGRIAADFTGVIYGYRPVDGMVLAMRADAGDPPQELGSLSGGESLYADGFGVVDGVPIVLSGVEVRWPGGSVELDVDASVPPVLQSPPMDDSQRGWVAVGHAGSLSVVDLHTGSVRSLASGGAGKPATPVSVEGCVHAAWAQPSSNHLALCAPDGEASFGTLDDVNESSQLVFRANHRLVTLNDVAAGSVWDPASSASRIAIQWDTKQDEEQPSSDAPAQSARYRREFRTSCSAQSGRIRAADDDFGVRAGARASLDVLRNDEQTDCSVLRIVSVGSLSDPAASVAPVYDGRQLQFDASRATPGAITFSYVIDDGRGQTSSARVTVRVQAGGEGAPNTAPRQVDVPPEYDVEQNALLEINALAGFMDEDGDRIALAGARTERAGEASVAARPDGKLTFNAGSLVSGHVAVQLSVSDGRDQGAGVLYITVHPRGALEPTLDPLIVNAAVQTETTIDLAPYVHGSSSSPVTLVSVEAPDGASATMDGGKLIFSFRAGTPGTYYVPYDVSQGRPAASGLVRVEVSAPSEETSDPIVANDVALLDTDRTAIVDPLANDDDPMGGVLAVTDVDANPAGGLSVAVVDGRLINIFARRIPATPVEVAYTVANAHGEGRGTIVVMPPISGDENGLVRANDFEVSVRTGGIVSAPAIRHASHAEGDRLRLSHDLQPDDADGGFRGLAFVSDDAVRYQAPEEPGEYRVRYTVADDAGHTASGTVTFAVHAADADHKPAPRPQPVEAQVAAGGTVVIPIGLEGVDPDGDDVTLLGLGNRAPRFGRIVEVNADSLTYEAYPDSTGTDEFDYAVEDWTGQRAQAKVRVGVVGRRERTGVHARDDEVILRPGTDASVNVTVNDIADGELTVDPAVQAQGVADASVQGRDIRFTAPDRTGVAYITYTVRDEVGLTDTATLAIRTDPDVPIEPPTASDYRVPAASTIGKRDIEVDVSAWIANPSGSAADLTVGVHDSAAGRARATGATTIRITLTDRAGAVPYTVTNAAGLTSMAFIHVPAYGVFSPTPRPKAPQLVINAHETLTIPIADHVRVGAGKTVRIESPESVSATKSDSSGLYVDDRTLRFAPQEGYSGPASITFTATDGRADGSANGNGTPPNRAVITLPITVVGSVEAPPAFSPTTVDVSAGEPATIIDLTSLTKAPLGADAGLYRYAIAPTAQYARSLDIAVSPDGELTVFAKRDAAAGTLVSVPIDITYPAGTVHAGLTIRIVASRRPLARIGERAVRASAGTPMTIDALADAYNPFPDEPLTIVEARAEGLEGLDVRIESGGRLVVTPGGHAGEGVILASVEDGTHALERRVTATIRIAVMAAPEPPLLAPVAAAAHDGMVELHWTPGNANGSPITEYRVEYEGGSTGSRDCGTNTSCRIEGLVNGRLHRFVVKARNEVGWSAPSNTVEATPDRVPSAPRDVRTTAGYHQILVEWSPPRYEGTAPEAYAVALHGPNGFEMRIDAPAGSSQARFEIPDAAISDGVSFTATVAARNYVGEGEASGPSAPVMPWGDPEPPEVTLVRVPPVSTSPGADTGPGASPGTGSGSPSGQAKPDGPADTNGQSGSVTFGVTVTLRNLRNAGCASLSATGSGGDRRLDCRIPVNRFTFTAANAPAVNGTLTGNPATPDASITVMLETVQPGPRPVTVSAAVGPRGSALPFSRAVRSPFDAEGLPSGIRRFSGGDSAQSETMALLSAHSPALSPIQQRSLQ</sequence>
<keyword evidence="2" id="KW-0326">Glycosidase</keyword>
<dbReference type="InterPro" id="IPR050964">
    <property type="entry name" value="Striated_Muscle_Regulatory"/>
</dbReference>
<dbReference type="Gene3D" id="2.60.40.10">
    <property type="entry name" value="Immunoglobulins"/>
    <property type="match status" value="2"/>
</dbReference>
<dbReference type="Gene3D" id="2.60.40.3440">
    <property type="match status" value="1"/>
</dbReference>
<dbReference type="PROSITE" id="PS50853">
    <property type="entry name" value="FN3"/>
    <property type="match status" value="1"/>
</dbReference>
<name>A0A5J5E291_9BIFI</name>
<keyword evidence="2" id="KW-0378">Hydrolase</keyword>
<feature type="region of interest" description="Disordered" evidence="4">
    <location>
        <begin position="1655"/>
        <end position="1722"/>
    </location>
</feature>
<proteinExistence type="predicted"/>
<reference evidence="8 9" key="1">
    <citation type="journal article" date="2019" name="Syst. Appl. Microbiol.">
        <title>Characterization of Bifidobacterium species in feaces of the Egyptian fruit bat: Description of B. vespertilionis sp. nov. and B. rousetti sp. nov.</title>
        <authorList>
            <person name="Modesto M."/>
            <person name="Satti M."/>
            <person name="Watanabe K."/>
            <person name="Puglisi E."/>
            <person name="Morelli L."/>
            <person name="Huang C.-H."/>
            <person name="Liou J.-S."/>
            <person name="Miyashita M."/>
            <person name="Tamura T."/>
            <person name="Saito S."/>
            <person name="Mori K."/>
            <person name="Huang L."/>
            <person name="Sciavilla P."/>
            <person name="Sandri C."/>
            <person name="Spiezio C."/>
            <person name="Vitali F."/>
            <person name="Cavalieri D."/>
            <person name="Perpetuini G."/>
            <person name="Tofalo R."/>
            <person name="Bonetti A."/>
            <person name="Arita M."/>
            <person name="Mattarelli P."/>
        </authorList>
    </citation>
    <scope>NUCLEOTIDE SEQUENCE [LARGE SCALE GENOMIC DNA]</scope>
    <source>
        <strain evidence="6 9">RST16</strain>
        <strain evidence="7 8">RST8</strain>
    </source>
</reference>
<keyword evidence="1" id="KW-0677">Repeat</keyword>
<evidence type="ECO:0000256" key="4">
    <source>
        <dbReference type="SAM" id="MobiDB-lite"/>
    </source>
</evidence>